<evidence type="ECO:0000256" key="8">
    <source>
        <dbReference type="PROSITE-ProRule" id="PRU00706"/>
    </source>
</evidence>
<dbReference type="AlphaFoldDB" id="A0A067RA43"/>
<evidence type="ECO:0000256" key="2">
    <source>
        <dbReference type="ARBA" id="ARBA00008142"/>
    </source>
</evidence>
<keyword evidence="11" id="KW-0418">Kinase</keyword>
<dbReference type="EMBL" id="KK852595">
    <property type="protein sequence ID" value="KDR20614.1"/>
    <property type="molecule type" value="Genomic_DNA"/>
</dbReference>
<dbReference type="GO" id="GO:0003341">
    <property type="term" value="P:cilium movement"/>
    <property type="evidence" value="ECO:0007669"/>
    <property type="project" value="TreeGrafter"/>
</dbReference>
<dbReference type="InterPro" id="IPR007858">
    <property type="entry name" value="Dpy-30_motif"/>
</dbReference>
<dbReference type="GO" id="GO:1902176">
    <property type="term" value="P:negative regulation of oxidative stress-induced intrinsic apoptotic signaling pathway"/>
    <property type="evidence" value="ECO:0007669"/>
    <property type="project" value="TreeGrafter"/>
</dbReference>
<reference evidence="11 12" key="1">
    <citation type="journal article" date="2014" name="Nat. Commun.">
        <title>Molecular traces of alternative social organization in a termite genome.</title>
        <authorList>
            <person name="Terrapon N."/>
            <person name="Li C."/>
            <person name="Robertson H.M."/>
            <person name="Ji L."/>
            <person name="Meng X."/>
            <person name="Booth W."/>
            <person name="Chen Z."/>
            <person name="Childers C.P."/>
            <person name="Glastad K.M."/>
            <person name="Gokhale K."/>
            <person name="Gowin J."/>
            <person name="Gronenberg W."/>
            <person name="Hermansen R.A."/>
            <person name="Hu H."/>
            <person name="Hunt B.G."/>
            <person name="Huylmans A.K."/>
            <person name="Khalil S.M."/>
            <person name="Mitchell R.D."/>
            <person name="Munoz-Torres M.C."/>
            <person name="Mustard J.A."/>
            <person name="Pan H."/>
            <person name="Reese J.T."/>
            <person name="Scharf M.E."/>
            <person name="Sun F."/>
            <person name="Vogel H."/>
            <person name="Xiao J."/>
            <person name="Yang W."/>
            <person name="Yang Z."/>
            <person name="Yang Z."/>
            <person name="Zhou J."/>
            <person name="Zhu J."/>
            <person name="Brent C.S."/>
            <person name="Elsik C.G."/>
            <person name="Goodisman M.A."/>
            <person name="Liberles D.A."/>
            <person name="Roe R.M."/>
            <person name="Vargo E.L."/>
            <person name="Vilcinskas A."/>
            <person name="Wang J."/>
            <person name="Bornberg-Bauer E."/>
            <person name="Korb J."/>
            <person name="Zhang G."/>
            <person name="Liebig J."/>
        </authorList>
    </citation>
    <scope>NUCLEOTIDE SEQUENCE [LARGE SCALE GENOMIC DNA]</scope>
    <source>
        <tissue evidence="11">Whole organism</tissue>
    </source>
</reference>
<dbReference type="PROSITE" id="PS51374">
    <property type="entry name" value="NDPK_LIKE"/>
    <property type="match status" value="1"/>
</dbReference>
<dbReference type="Pfam" id="PF00334">
    <property type="entry name" value="NDK"/>
    <property type="match status" value="1"/>
</dbReference>
<comment type="similarity">
    <text evidence="2 8 9">Belongs to the NDK family.</text>
</comment>
<keyword evidence="12" id="KW-1185">Reference proteome</keyword>
<dbReference type="GO" id="GO:0006241">
    <property type="term" value="P:CTP biosynthetic process"/>
    <property type="evidence" value="ECO:0007669"/>
    <property type="project" value="InterPro"/>
</dbReference>
<name>A0A067RA43_ZOONE</name>
<keyword evidence="5" id="KW-0966">Cell projection</keyword>
<dbReference type="GO" id="GO:0005929">
    <property type="term" value="C:cilium"/>
    <property type="evidence" value="ECO:0007669"/>
    <property type="project" value="UniProtKB-SubCell"/>
</dbReference>
<dbReference type="Proteomes" id="UP000027135">
    <property type="component" value="Unassembled WGS sequence"/>
</dbReference>
<evidence type="ECO:0000256" key="5">
    <source>
        <dbReference type="ARBA" id="ARBA00023273"/>
    </source>
</evidence>
<dbReference type="STRING" id="136037.A0A067RA43"/>
<dbReference type="GO" id="GO:0016787">
    <property type="term" value="F:hydrolase activity"/>
    <property type="evidence" value="ECO:0007669"/>
    <property type="project" value="UniProtKB-KW"/>
</dbReference>
<dbReference type="InterPro" id="IPR034907">
    <property type="entry name" value="NDK-like_dom"/>
</dbReference>
<keyword evidence="11" id="KW-0808">Transferase</keyword>
<dbReference type="PANTHER" id="PTHR46161:SF1">
    <property type="entry name" value="NUCLEOSIDE DIPHOSPHATE KINASE HOMOLOG 5"/>
    <property type="match status" value="1"/>
</dbReference>
<dbReference type="PANTHER" id="PTHR46161">
    <property type="entry name" value="NUCLEOSIDE DIPHOSPHATE KINASE"/>
    <property type="match status" value="1"/>
</dbReference>
<dbReference type="InterPro" id="IPR036850">
    <property type="entry name" value="NDK-like_dom_sf"/>
</dbReference>
<dbReference type="SMART" id="SM00562">
    <property type="entry name" value="NDK"/>
    <property type="match status" value="1"/>
</dbReference>
<evidence type="ECO:0000259" key="10">
    <source>
        <dbReference type="SMART" id="SM00562"/>
    </source>
</evidence>
<dbReference type="InterPro" id="IPR001564">
    <property type="entry name" value="Nucleoside_diP_kinase"/>
</dbReference>
<proteinExistence type="inferred from homology"/>
<dbReference type="GO" id="GO:0006183">
    <property type="term" value="P:GTP biosynthetic process"/>
    <property type="evidence" value="ECO:0007669"/>
    <property type="project" value="InterPro"/>
</dbReference>
<gene>
    <name evidence="11" type="ORF">L798_04376</name>
</gene>
<dbReference type="GO" id="GO:0004550">
    <property type="term" value="F:nucleoside diphosphate kinase activity"/>
    <property type="evidence" value="ECO:0007669"/>
    <property type="project" value="InterPro"/>
</dbReference>
<keyword evidence="3" id="KW-0217">Developmental protein</keyword>
<evidence type="ECO:0000256" key="1">
    <source>
        <dbReference type="ARBA" id="ARBA00004138"/>
    </source>
</evidence>
<dbReference type="OrthoDB" id="1729737at2759"/>
<dbReference type="Gene3D" id="1.20.890.10">
    <property type="entry name" value="cAMP-dependent protein kinase regulatory subunit, dimerization-anchoring domain"/>
    <property type="match status" value="1"/>
</dbReference>
<dbReference type="PRINTS" id="PR01243">
    <property type="entry name" value="NUCDPKINASE"/>
</dbReference>
<evidence type="ECO:0000256" key="4">
    <source>
        <dbReference type="ARBA" id="ARBA00022801"/>
    </source>
</evidence>
<dbReference type="GO" id="GO:0006228">
    <property type="term" value="P:UTP biosynthetic process"/>
    <property type="evidence" value="ECO:0007669"/>
    <property type="project" value="InterPro"/>
</dbReference>
<accession>A0A067RA43</accession>
<feature type="domain" description="Nucleoside diphosphate kinase-like" evidence="10">
    <location>
        <begin position="18"/>
        <end position="158"/>
    </location>
</feature>
<evidence type="ECO:0000256" key="7">
    <source>
        <dbReference type="ARBA" id="ARBA00080200"/>
    </source>
</evidence>
<evidence type="ECO:0000313" key="11">
    <source>
        <dbReference type="EMBL" id="KDR20614.1"/>
    </source>
</evidence>
<dbReference type="OMA" id="GHYGRHH"/>
<comment type="subcellular location">
    <subcellularLocation>
        <location evidence="1">Cell projection</location>
        <location evidence="1">Cilium</location>
    </subcellularLocation>
</comment>
<evidence type="ECO:0000256" key="3">
    <source>
        <dbReference type="ARBA" id="ARBA00022473"/>
    </source>
</evidence>
<dbReference type="InParanoid" id="A0A067RA43"/>
<dbReference type="Gene3D" id="3.30.70.141">
    <property type="entry name" value="Nucleoside diphosphate kinase-like domain"/>
    <property type="match status" value="1"/>
</dbReference>
<dbReference type="CDD" id="cd22970">
    <property type="entry name" value="DD_NDKH5-like"/>
    <property type="match status" value="1"/>
</dbReference>
<sequence>MEADGIDAEITTKPDKSVQRTLAIIKPEALPYADEIEEKIKEEDYKIIQKRTATLTRGQAAEFYSKQYGSPEFPGLVADISSGPIIVMCLSKKNAIEDWINLICPPNVPEARPLFPASLEAKYGEPKEDTFNGLHGSKDEEIAEKEIRFFFPEMIMEPLLTGESLTDYLAESVNPTLLEGLVQLCKVKPVDPVVWLADWLLINNPNKPQADEITATTPT</sequence>
<dbReference type="SUPFAM" id="SSF54919">
    <property type="entry name" value="Nucleoside diphosphate kinase, NDK"/>
    <property type="match status" value="1"/>
</dbReference>
<comment type="caution">
    <text evidence="8">Lacks conserved residue(s) required for the propagation of feature annotation.</text>
</comment>
<organism evidence="11 12">
    <name type="scientific">Zootermopsis nevadensis</name>
    <name type="common">Dampwood termite</name>
    <dbReference type="NCBI Taxonomy" id="136037"/>
    <lineage>
        <taxon>Eukaryota</taxon>
        <taxon>Metazoa</taxon>
        <taxon>Ecdysozoa</taxon>
        <taxon>Arthropoda</taxon>
        <taxon>Hexapoda</taxon>
        <taxon>Insecta</taxon>
        <taxon>Pterygota</taxon>
        <taxon>Neoptera</taxon>
        <taxon>Polyneoptera</taxon>
        <taxon>Dictyoptera</taxon>
        <taxon>Blattodea</taxon>
        <taxon>Blattoidea</taxon>
        <taxon>Termitoidae</taxon>
        <taxon>Termopsidae</taxon>
        <taxon>Zootermopsis</taxon>
    </lineage>
</organism>
<evidence type="ECO:0000313" key="12">
    <source>
        <dbReference type="Proteomes" id="UP000027135"/>
    </source>
</evidence>
<keyword evidence="4" id="KW-0378">Hydrolase</keyword>
<dbReference type="eggNOG" id="KOG0888">
    <property type="taxonomic scope" value="Eukaryota"/>
</dbReference>
<protein>
    <recommendedName>
        <fullName evidence="6">Nucleoside diphosphate kinase homolog 5</fullName>
    </recommendedName>
    <alternativeName>
        <fullName evidence="7">3'-5' exonuclease NME5</fullName>
    </alternativeName>
</protein>
<dbReference type="FunFam" id="1.20.890.10:FF:000008">
    <property type="entry name" value="Nucleoside diphosphate kinase homolog 5"/>
    <property type="match status" value="1"/>
</dbReference>
<evidence type="ECO:0000256" key="9">
    <source>
        <dbReference type="RuleBase" id="RU004011"/>
    </source>
</evidence>
<evidence type="ECO:0000256" key="6">
    <source>
        <dbReference type="ARBA" id="ARBA00072632"/>
    </source>
</evidence>
<dbReference type="Pfam" id="PF05186">
    <property type="entry name" value="Dpy-30"/>
    <property type="match status" value="1"/>
</dbReference>